<name>D5BUW8_NITHN</name>
<organism evidence="10 11">
    <name type="scientific">Nitrosococcus halophilus (strain Nc4)</name>
    <dbReference type="NCBI Taxonomy" id="472759"/>
    <lineage>
        <taxon>Bacteria</taxon>
        <taxon>Pseudomonadati</taxon>
        <taxon>Pseudomonadota</taxon>
        <taxon>Gammaproteobacteria</taxon>
        <taxon>Chromatiales</taxon>
        <taxon>Chromatiaceae</taxon>
        <taxon>Nitrosococcus</taxon>
    </lineage>
</organism>
<feature type="transmembrane region" description="Helical" evidence="8">
    <location>
        <begin position="136"/>
        <end position="155"/>
    </location>
</feature>
<evidence type="ECO:0000256" key="5">
    <source>
        <dbReference type="ARBA" id="ARBA00022692"/>
    </source>
</evidence>
<evidence type="ECO:0000313" key="11">
    <source>
        <dbReference type="Proteomes" id="UP000001844"/>
    </source>
</evidence>
<dbReference type="InterPro" id="IPR026032">
    <property type="entry name" value="HcaT-like"/>
</dbReference>
<dbReference type="SUPFAM" id="SSF103473">
    <property type="entry name" value="MFS general substrate transporter"/>
    <property type="match status" value="1"/>
</dbReference>
<dbReference type="AlphaFoldDB" id="D5BUW8"/>
<feature type="transmembrane region" description="Helical" evidence="8">
    <location>
        <begin position="330"/>
        <end position="348"/>
    </location>
</feature>
<dbReference type="PIRSF" id="PIRSF004925">
    <property type="entry name" value="HcaT"/>
    <property type="match status" value="1"/>
</dbReference>
<dbReference type="InterPro" id="IPR036259">
    <property type="entry name" value="MFS_trans_sf"/>
</dbReference>
<feature type="transmembrane region" description="Helical" evidence="8">
    <location>
        <begin position="269"/>
        <end position="288"/>
    </location>
</feature>
<comment type="subcellular location">
    <subcellularLocation>
        <location evidence="1">Cell inner membrane</location>
        <topology evidence="1">Multi-pass membrane protein</topology>
    </subcellularLocation>
</comment>
<keyword evidence="2" id="KW-0813">Transport</keyword>
<proteinExistence type="predicted"/>
<dbReference type="Proteomes" id="UP000001844">
    <property type="component" value="Chromosome"/>
</dbReference>
<feature type="transmembrane region" description="Helical" evidence="8">
    <location>
        <begin position="12"/>
        <end position="33"/>
    </location>
</feature>
<dbReference type="HOGENOM" id="CLU_013133_6_0_6"/>
<evidence type="ECO:0000256" key="1">
    <source>
        <dbReference type="ARBA" id="ARBA00004429"/>
    </source>
</evidence>
<dbReference type="Gene3D" id="1.20.1250.20">
    <property type="entry name" value="MFS general substrate transporter like domains"/>
    <property type="match status" value="2"/>
</dbReference>
<feature type="transmembrane region" description="Helical" evidence="8">
    <location>
        <begin position="238"/>
        <end position="257"/>
    </location>
</feature>
<dbReference type="GO" id="GO:0030395">
    <property type="term" value="F:lactose binding"/>
    <property type="evidence" value="ECO:0007669"/>
    <property type="project" value="TreeGrafter"/>
</dbReference>
<feature type="transmembrane region" description="Helical" evidence="8">
    <location>
        <begin position="45"/>
        <end position="63"/>
    </location>
</feature>
<dbReference type="eggNOG" id="COG2814">
    <property type="taxonomic scope" value="Bacteria"/>
</dbReference>
<keyword evidence="7 8" id="KW-0472">Membrane</keyword>
<feature type="transmembrane region" description="Helical" evidence="8">
    <location>
        <begin position="205"/>
        <end position="226"/>
    </location>
</feature>
<keyword evidence="3" id="KW-1003">Cell membrane</keyword>
<feature type="domain" description="Major facilitator superfamily associated" evidence="9">
    <location>
        <begin position="10"/>
        <end position="355"/>
    </location>
</feature>
<dbReference type="PANTHER" id="PTHR23522">
    <property type="entry name" value="BLL5896 PROTEIN"/>
    <property type="match status" value="1"/>
</dbReference>
<feature type="transmembrane region" description="Helical" evidence="8">
    <location>
        <begin position="75"/>
        <end position="92"/>
    </location>
</feature>
<keyword evidence="5 8" id="KW-0812">Transmembrane</keyword>
<dbReference type="OrthoDB" id="9150135at2"/>
<protein>
    <submittedName>
        <fullName evidence="10">Major facilitator superfamily MFS_1</fullName>
    </submittedName>
</protein>
<dbReference type="KEGG" id="nhl:Nhal_0322"/>
<dbReference type="NCBIfam" id="NF037955">
    <property type="entry name" value="mfs"/>
    <property type="match status" value="1"/>
</dbReference>
<evidence type="ECO:0000259" key="9">
    <source>
        <dbReference type="Pfam" id="PF12832"/>
    </source>
</evidence>
<dbReference type="RefSeq" id="WP_013031414.1">
    <property type="nucleotide sequence ID" value="NC_013960.1"/>
</dbReference>
<evidence type="ECO:0000256" key="2">
    <source>
        <dbReference type="ARBA" id="ARBA00022448"/>
    </source>
</evidence>
<evidence type="ECO:0000256" key="8">
    <source>
        <dbReference type="SAM" id="Phobius"/>
    </source>
</evidence>
<dbReference type="STRING" id="472759.Nhal_0322"/>
<feature type="transmembrane region" description="Helical" evidence="8">
    <location>
        <begin position="360"/>
        <end position="379"/>
    </location>
</feature>
<feature type="transmembrane region" description="Helical" evidence="8">
    <location>
        <begin position="161"/>
        <end position="181"/>
    </location>
</feature>
<dbReference type="Pfam" id="PF12832">
    <property type="entry name" value="MFS_1_like"/>
    <property type="match status" value="1"/>
</dbReference>
<evidence type="ECO:0000256" key="3">
    <source>
        <dbReference type="ARBA" id="ARBA00022475"/>
    </source>
</evidence>
<evidence type="ECO:0000256" key="6">
    <source>
        <dbReference type="ARBA" id="ARBA00022989"/>
    </source>
</evidence>
<keyword evidence="6 8" id="KW-1133">Transmembrane helix</keyword>
<reference evidence="11" key="1">
    <citation type="submission" date="2010-04" db="EMBL/GenBank/DDBJ databases">
        <title>Complete genome sequence of Nitrosococcus halophilus Nc4, a salt-adapted, aerobic obligate ammonia-oxidizing sulfur purple bacterium.</title>
        <authorList>
            <consortium name="US DOE Joint Genome Institute"/>
            <person name="Campbell M.A."/>
            <person name="Malfatti S.A."/>
            <person name="Chain P.S.G."/>
            <person name="Heidelberg J.F."/>
            <person name="Ward B.B."/>
            <person name="Klotz M.G."/>
        </authorList>
    </citation>
    <scope>NUCLEOTIDE SEQUENCE [LARGE SCALE GENOMIC DNA]</scope>
    <source>
        <strain evidence="11">Nc4</strain>
    </source>
</reference>
<sequence length="384" mass="42334">MSTETPAPPYWRLSGFYLFYFATLGALLPYWSLYLQSLGFTPQKIGELMALLMATRILAPNVWAYIADHSGKRMIIVRIASLLAVLAFSAVYLNHSYWALAGVMVTFSFFWNGTLAQVEVTTLTHLGKKTHHYSRVRLWGSIGFILTAALLGSLLDHAGMDLLPAVILTLMAGIWVMSLTVPESNTPHHPPHHGPLWRVLQKPEVLTFFVAAFLMQASHGPYYTFYTIYMEGYGYSRGLIGSLWAIGVIAEVGLFLGMHRLLPALGARWMLLGSLLLASLRWLLLGLYPSLLPLMVFAQLLHAATFGAFHAAAIDWVHRHFTGPHQGRGQALYSSLGFGAGGAFGSFYSGHLWTLEPKGAYLAAALIGITAFCLAYPTIDRPSK</sequence>
<dbReference type="InterPro" id="IPR024989">
    <property type="entry name" value="MFS_assoc_dom"/>
</dbReference>
<accession>D5BUW8</accession>
<evidence type="ECO:0000313" key="10">
    <source>
        <dbReference type="EMBL" id="ADE13518.1"/>
    </source>
</evidence>
<gene>
    <name evidence="10" type="ordered locus">Nhal_0322</name>
</gene>
<keyword evidence="4" id="KW-0997">Cell inner membrane</keyword>
<dbReference type="GO" id="GO:0015528">
    <property type="term" value="F:lactose:proton symporter activity"/>
    <property type="evidence" value="ECO:0007669"/>
    <property type="project" value="TreeGrafter"/>
</dbReference>
<evidence type="ECO:0000256" key="4">
    <source>
        <dbReference type="ARBA" id="ARBA00022519"/>
    </source>
</evidence>
<evidence type="ECO:0000256" key="7">
    <source>
        <dbReference type="ARBA" id="ARBA00023136"/>
    </source>
</evidence>
<keyword evidence="11" id="KW-1185">Reference proteome</keyword>
<dbReference type="PANTHER" id="PTHR23522:SF10">
    <property type="entry name" value="3-PHENYLPROPIONIC ACID TRANSPORTER-RELATED"/>
    <property type="match status" value="1"/>
</dbReference>
<feature type="transmembrane region" description="Helical" evidence="8">
    <location>
        <begin position="294"/>
        <end position="318"/>
    </location>
</feature>
<dbReference type="EMBL" id="CP001798">
    <property type="protein sequence ID" value="ADE13518.1"/>
    <property type="molecule type" value="Genomic_DNA"/>
</dbReference>
<dbReference type="GO" id="GO:0005886">
    <property type="term" value="C:plasma membrane"/>
    <property type="evidence" value="ECO:0007669"/>
    <property type="project" value="UniProtKB-SubCell"/>
</dbReference>